<sequence>MYISTPASYQLPTPAPTSTTNLHPTLPQTCFIDNYRKTSPIPYPTKLHPTLLHTAPFYPCHTHQSHTSSPTSFTHLPPVSHTCLITQPLLMTAGTSWGWSEWKLRGDGDTRIKNVDVCVSEDNTNNTPRETSQDNNRQQRQDKCSVV</sequence>
<accession>A0AAE1TTH0</accession>
<organism evidence="2 3">
    <name type="scientific">Petrolisthes manimaculis</name>
    <dbReference type="NCBI Taxonomy" id="1843537"/>
    <lineage>
        <taxon>Eukaryota</taxon>
        <taxon>Metazoa</taxon>
        <taxon>Ecdysozoa</taxon>
        <taxon>Arthropoda</taxon>
        <taxon>Crustacea</taxon>
        <taxon>Multicrustacea</taxon>
        <taxon>Malacostraca</taxon>
        <taxon>Eumalacostraca</taxon>
        <taxon>Eucarida</taxon>
        <taxon>Decapoda</taxon>
        <taxon>Pleocyemata</taxon>
        <taxon>Anomura</taxon>
        <taxon>Galatheoidea</taxon>
        <taxon>Porcellanidae</taxon>
        <taxon>Petrolisthes</taxon>
    </lineage>
</organism>
<comment type="caution">
    <text evidence="2">The sequence shown here is derived from an EMBL/GenBank/DDBJ whole genome shotgun (WGS) entry which is preliminary data.</text>
</comment>
<feature type="compositionally biased region" description="Polar residues" evidence="1">
    <location>
        <begin position="121"/>
        <end position="136"/>
    </location>
</feature>
<evidence type="ECO:0000313" key="2">
    <source>
        <dbReference type="EMBL" id="KAK4297768.1"/>
    </source>
</evidence>
<gene>
    <name evidence="2" type="ORF">Pmani_029829</name>
</gene>
<dbReference type="Proteomes" id="UP001292094">
    <property type="component" value="Unassembled WGS sequence"/>
</dbReference>
<dbReference type="EMBL" id="JAWZYT010003573">
    <property type="protein sequence ID" value="KAK4297768.1"/>
    <property type="molecule type" value="Genomic_DNA"/>
</dbReference>
<reference evidence="2" key="1">
    <citation type="submission" date="2023-11" db="EMBL/GenBank/DDBJ databases">
        <title>Genome assemblies of two species of porcelain crab, Petrolisthes cinctipes and Petrolisthes manimaculis (Anomura: Porcellanidae).</title>
        <authorList>
            <person name="Angst P."/>
        </authorList>
    </citation>
    <scope>NUCLEOTIDE SEQUENCE</scope>
    <source>
        <strain evidence="2">PB745_02</strain>
        <tissue evidence="2">Gill</tissue>
    </source>
</reference>
<proteinExistence type="predicted"/>
<protein>
    <submittedName>
        <fullName evidence="2">Uncharacterized protein</fullName>
    </submittedName>
</protein>
<evidence type="ECO:0000313" key="3">
    <source>
        <dbReference type="Proteomes" id="UP001292094"/>
    </source>
</evidence>
<evidence type="ECO:0000256" key="1">
    <source>
        <dbReference type="SAM" id="MobiDB-lite"/>
    </source>
</evidence>
<name>A0AAE1TTH0_9EUCA</name>
<feature type="compositionally biased region" description="Basic and acidic residues" evidence="1">
    <location>
        <begin position="137"/>
        <end position="147"/>
    </location>
</feature>
<dbReference type="AlphaFoldDB" id="A0AAE1TTH0"/>
<keyword evidence="3" id="KW-1185">Reference proteome</keyword>
<feature type="region of interest" description="Disordered" evidence="1">
    <location>
        <begin position="120"/>
        <end position="147"/>
    </location>
</feature>